<evidence type="ECO:0000313" key="3">
    <source>
        <dbReference type="Proteomes" id="UP000515561"/>
    </source>
</evidence>
<dbReference type="KEGG" id="acel:acsn021_33920"/>
<dbReference type="CDD" id="cd00093">
    <property type="entry name" value="HTH_XRE"/>
    <property type="match status" value="1"/>
</dbReference>
<sequence>MNIGLTIKKLRNQKNVSQKELSEKFNVSCQTISKWENDNTYPDISMIPIIADYFHVTIDTLFHGVIESADDVIPGAMKDNLTENNEGWNLAQKNGWTGTILPEYGAYTPTEDKLCLFDDIEGKSVLEIACGDGRSLLYLAGKGAKELYGLDISEKQIEAAKDNLKSNKVKATLFLSPMEVNPGIPFHHFDCVYSIYGIGWAQDLYKVFGLISKYLKPNGRFIFSWDNPILPCIKEKDGEYLITESYVKEQERQWIKFGESFTTRNWKISSYINALICSGFEIERVIEESDDYSDSAPVTGKYYSEHKATIINHTVIIKARKK</sequence>
<dbReference type="AlphaFoldDB" id="A0A6S6QX77"/>
<dbReference type="Gene3D" id="1.10.260.40">
    <property type="entry name" value="lambda repressor-like DNA-binding domains"/>
    <property type="match status" value="1"/>
</dbReference>
<dbReference type="InterPro" id="IPR001387">
    <property type="entry name" value="Cro/C1-type_HTH"/>
</dbReference>
<name>A0A6S6QX77_9FIRM</name>
<reference evidence="2 3" key="1">
    <citation type="journal article" date="2016" name="Int. J. Syst. Evol. Microbiol.">
        <title>Descriptions of Anaerotaenia torta gen. nov., sp. nov. and Anaerocolumna cellulosilytica gen. nov., sp. nov. isolated from a methanogenic reactor of cattle waste.</title>
        <authorList>
            <person name="Uek A."/>
            <person name="Ohtaki Y."/>
            <person name="Kaku N."/>
            <person name="Ueki K."/>
        </authorList>
    </citation>
    <scope>NUCLEOTIDE SEQUENCE [LARGE SCALE GENOMIC DNA]</scope>
    <source>
        <strain evidence="2 3">SN021</strain>
    </source>
</reference>
<dbReference type="CDD" id="cd02440">
    <property type="entry name" value="AdoMet_MTases"/>
    <property type="match status" value="1"/>
</dbReference>
<dbReference type="Pfam" id="PF08241">
    <property type="entry name" value="Methyltransf_11"/>
    <property type="match status" value="1"/>
</dbReference>
<proteinExistence type="predicted"/>
<dbReference type="PROSITE" id="PS50943">
    <property type="entry name" value="HTH_CROC1"/>
    <property type="match status" value="1"/>
</dbReference>
<accession>A0A6S6QX77</accession>
<dbReference type="Proteomes" id="UP000515561">
    <property type="component" value="Chromosome"/>
</dbReference>
<dbReference type="SMART" id="SM00530">
    <property type="entry name" value="HTH_XRE"/>
    <property type="match status" value="1"/>
</dbReference>
<dbReference type="InterPro" id="IPR013216">
    <property type="entry name" value="Methyltransf_11"/>
</dbReference>
<dbReference type="Pfam" id="PF01381">
    <property type="entry name" value="HTH_3"/>
    <property type="match status" value="1"/>
</dbReference>
<protein>
    <submittedName>
        <fullName evidence="2">Uncharacterized protein</fullName>
    </submittedName>
</protein>
<dbReference type="EMBL" id="AP023367">
    <property type="protein sequence ID" value="BCJ95823.1"/>
    <property type="molecule type" value="Genomic_DNA"/>
</dbReference>
<keyword evidence="3" id="KW-1185">Reference proteome</keyword>
<dbReference type="GO" id="GO:0008757">
    <property type="term" value="F:S-adenosylmethionine-dependent methyltransferase activity"/>
    <property type="evidence" value="ECO:0007669"/>
    <property type="project" value="InterPro"/>
</dbReference>
<dbReference type="PANTHER" id="PTHR46558:SF4">
    <property type="entry name" value="DNA-BIDING PHAGE PROTEIN"/>
    <property type="match status" value="1"/>
</dbReference>
<dbReference type="Gene3D" id="3.40.50.150">
    <property type="entry name" value="Vaccinia Virus protein VP39"/>
    <property type="match status" value="1"/>
</dbReference>
<evidence type="ECO:0000313" key="2">
    <source>
        <dbReference type="EMBL" id="BCJ95823.1"/>
    </source>
</evidence>
<dbReference type="InterPro" id="IPR010982">
    <property type="entry name" value="Lambda_DNA-bd_dom_sf"/>
</dbReference>
<gene>
    <name evidence="2" type="ORF">acsn021_33920</name>
</gene>
<dbReference type="SUPFAM" id="SSF47413">
    <property type="entry name" value="lambda repressor-like DNA-binding domains"/>
    <property type="match status" value="1"/>
</dbReference>
<dbReference type="RefSeq" id="WP_184093661.1">
    <property type="nucleotide sequence ID" value="NZ_AP023367.1"/>
</dbReference>
<dbReference type="InterPro" id="IPR029063">
    <property type="entry name" value="SAM-dependent_MTases_sf"/>
</dbReference>
<dbReference type="SUPFAM" id="SSF53335">
    <property type="entry name" value="S-adenosyl-L-methionine-dependent methyltransferases"/>
    <property type="match status" value="1"/>
</dbReference>
<dbReference type="PANTHER" id="PTHR46558">
    <property type="entry name" value="TRACRIPTIONAL REGULATORY PROTEIN-RELATED-RELATED"/>
    <property type="match status" value="1"/>
</dbReference>
<dbReference type="GO" id="GO:0003677">
    <property type="term" value="F:DNA binding"/>
    <property type="evidence" value="ECO:0007669"/>
    <property type="project" value="UniProtKB-KW"/>
</dbReference>
<evidence type="ECO:0000256" key="1">
    <source>
        <dbReference type="ARBA" id="ARBA00023125"/>
    </source>
</evidence>
<keyword evidence="1" id="KW-0238">DNA-binding</keyword>
<organism evidence="2 3">
    <name type="scientific">Anaerocolumna cellulosilytica</name>
    <dbReference type="NCBI Taxonomy" id="433286"/>
    <lineage>
        <taxon>Bacteria</taxon>
        <taxon>Bacillati</taxon>
        <taxon>Bacillota</taxon>
        <taxon>Clostridia</taxon>
        <taxon>Lachnospirales</taxon>
        <taxon>Lachnospiraceae</taxon>
        <taxon>Anaerocolumna</taxon>
    </lineage>
</organism>